<dbReference type="Gene3D" id="3.30.450.20">
    <property type="entry name" value="PAS domain"/>
    <property type="match status" value="1"/>
</dbReference>
<dbReference type="Gene3D" id="3.30.450.40">
    <property type="match status" value="1"/>
</dbReference>
<dbReference type="SUPFAM" id="SSF55073">
    <property type="entry name" value="Nucleotide cyclase"/>
    <property type="match status" value="1"/>
</dbReference>
<dbReference type="InterPro" id="IPR013656">
    <property type="entry name" value="PAS_4"/>
</dbReference>
<dbReference type="NCBIfam" id="TIGR00229">
    <property type="entry name" value="sensory_box"/>
    <property type="match status" value="1"/>
</dbReference>
<proteinExistence type="predicted"/>
<evidence type="ECO:0000259" key="1">
    <source>
        <dbReference type="PROSITE" id="PS50112"/>
    </source>
</evidence>
<organism evidence="4 5">
    <name type="scientific">Fusibacter bizertensis</name>
    <dbReference type="NCBI Taxonomy" id="1488331"/>
    <lineage>
        <taxon>Bacteria</taxon>
        <taxon>Bacillati</taxon>
        <taxon>Bacillota</taxon>
        <taxon>Clostridia</taxon>
        <taxon>Eubacteriales</taxon>
        <taxon>Eubacteriales Family XII. Incertae Sedis</taxon>
        <taxon>Fusibacter</taxon>
    </lineage>
</organism>
<evidence type="ECO:0000313" key="4">
    <source>
        <dbReference type="EMBL" id="MDH8677499.1"/>
    </source>
</evidence>
<dbReference type="SMART" id="SM00086">
    <property type="entry name" value="PAC"/>
    <property type="match status" value="1"/>
</dbReference>
<feature type="domain" description="PAS" evidence="1">
    <location>
        <begin position="8"/>
        <end position="62"/>
    </location>
</feature>
<evidence type="ECO:0000259" key="2">
    <source>
        <dbReference type="PROSITE" id="PS50113"/>
    </source>
</evidence>
<comment type="caution">
    <text evidence="4">The sequence shown here is derived from an EMBL/GenBank/DDBJ whole genome shotgun (WGS) entry which is preliminary data.</text>
</comment>
<dbReference type="InterPro" id="IPR052155">
    <property type="entry name" value="Biofilm_reg_signaling"/>
</dbReference>
<dbReference type="InterPro" id="IPR029787">
    <property type="entry name" value="Nucleotide_cyclase"/>
</dbReference>
<gene>
    <name evidence="4" type="ORF">QE109_05035</name>
</gene>
<sequence length="461" mass="53389">MDRNYFQNFDFFKALLEALPNPIFYKDRAGYYRFCNVAFLNFTGLKLEAIIDKTVFDIAPPELAKVYDDADQSVYDEAFVQVYEARILHADGTLHDVIFSKAVHFDQNDEPLGIVGIIQDVTEKKEALREVEMLHKLKDVFLYLNQAMISYENEQELLNALLRQVQSIFVKCTQATVLELSHNDILTVLAHVGFYDSDMSDFQIPLSESFILKDFNDEFLSAHIVNDIVAFTNQGHKEVALPLSNKPVQSSLVVPIWINDKLKWIFSLDSSENNIYNETDRKVADYIREQLPLLYRIYELYLRILRLSQFDELTKLINRRHFDTLHENLFKQSLLENKQYALVLFDLDGLKHVNDLYGHQAGDAYLIAFSNWLKSAPIEGECYARLGGDEFVGLFPNVPADLLTLKLNDLRKSFEKIAIVDIPHLYYGSFSFGVSSYPDDTDNRSKLFQIADVRMYKDKKR</sequence>
<dbReference type="EC" id="2.7.7.65" evidence="4"/>
<dbReference type="PANTHER" id="PTHR44757:SF2">
    <property type="entry name" value="BIOFILM ARCHITECTURE MAINTENANCE PROTEIN MBAA"/>
    <property type="match status" value="1"/>
</dbReference>
<evidence type="ECO:0000259" key="3">
    <source>
        <dbReference type="PROSITE" id="PS50887"/>
    </source>
</evidence>
<feature type="domain" description="GGDEF" evidence="3">
    <location>
        <begin position="338"/>
        <end position="461"/>
    </location>
</feature>
<dbReference type="RefSeq" id="WP_281093314.1">
    <property type="nucleotide sequence ID" value="NZ_JARYZI010000002.1"/>
</dbReference>
<keyword evidence="4" id="KW-0548">Nucleotidyltransferase</keyword>
<dbReference type="InterPro" id="IPR000700">
    <property type="entry name" value="PAS-assoc_C"/>
</dbReference>
<feature type="domain" description="PAC" evidence="2">
    <location>
        <begin position="81"/>
        <end position="133"/>
    </location>
</feature>
<dbReference type="PANTHER" id="PTHR44757">
    <property type="entry name" value="DIGUANYLATE CYCLASE DGCP"/>
    <property type="match status" value="1"/>
</dbReference>
<dbReference type="InterPro" id="IPR035965">
    <property type="entry name" value="PAS-like_dom_sf"/>
</dbReference>
<keyword evidence="4" id="KW-0808">Transferase</keyword>
<evidence type="ECO:0000313" key="5">
    <source>
        <dbReference type="Proteomes" id="UP001158045"/>
    </source>
</evidence>
<dbReference type="Gene3D" id="3.30.70.270">
    <property type="match status" value="1"/>
</dbReference>
<dbReference type="PROSITE" id="PS50113">
    <property type="entry name" value="PAC"/>
    <property type="match status" value="1"/>
</dbReference>
<dbReference type="CDD" id="cd00130">
    <property type="entry name" value="PAS"/>
    <property type="match status" value="1"/>
</dbReference>
<dbReference type="Pfam" id="PF00990">
    <property type="entry name" value="GGDEF"/>
    <property type="match status" value="1"/>
</dbReference>
<accession>A0ABT6NAS2</accession>
<dbReference type="InterPro" id="IPR000014">
    <property type="entry name" value="PAS"/>
</dbReference>
<keyword evidence="5" id="KW-1185">Reference proteome</keyword>
<dbReference type="InterPro" id="IPR043128">
    <property type="entry name" value="Rev_trsase/Diguanyl_cyclase"/>
</dbReference>
<dbReference type="Proteomes" id="UP001158045">
    <property type="component" value="Unassembled WGS sequence"/>
</dbReference>
<dbReference type="NCBIfam" id="TIGR00254">
    <property type="entry name" value="GGDEF"/>
    <property type="match status" value="1"/>
</dbReference>
<name>A0ABT6NAS2_9FIRM</name>
<dbReference type="InterPro" id="IPR000160">
    <property type="entry name" value="GGDEF_dom"/>
</dbReference>
<dbReference type="CDD" id="cd01949">
    <property type="entry name" value="GGDEF"/>
    <property type="match status" value="1"/>
</dbReference>
<dbReference type="Pfam" id="PF08448">
    <property type="entry name" value="PAS_4"/>
    <property type="match status" value="1"/>
</dbReference>
<dbReference type="SMART" id="SM00267">
    <property type="entry name" value="GGDEF"/>
    <property type="match status" value="1"/>
</dbReference>
<dbReference type="InterPro" id="IPR001610">
    <property type="entry name" value="PAC"/>
</dbReference>
<dbReference type="SMART" id="SM00091">
    <property type="entry name" value="PAS"/>
    <property type="match status" value="1"/>
</dbReference>
<dbReference type="SUPFAM" id="SSF55785">
    <property type="entry name" value="PYP-like sensor domain (PAS domain)"/>
    <property type="match status" value="1"/>
</dbReference>
<dbReference type="GO" id="GO:0052621">
    <property type="term" value="F:diguanylate cyclase activity"/>
    <property type="evidence" value="ECO:0007669"/>
    <property type="project" value="UniProtKB-EC"/>
</dbReference>
<dbReference type="InterPro" id="IPR029016">
    <property type="entry name" value="GAF-like_dom_sf"/>
</dbReference>
<reference evidence="4 5" key="1">
    <citation type="submission" date="2023-04" db="EMBL/GenBank/DDBJ databases">
        <title>Fusibacter bizertensis strain WBS, isolated from littoral bottom sediments of the Arctic seas - biochemical and genomic analysis.</title>
        <authorList>
            <person name="Brioukhanov A.L."/>
        </authorList>
    </citation>
    <scope>NUCLEOTIDE SEQUENCE [LARGE SCALE GENOMIC DNA]</scope>
    <source>
        <strain evidence="4 5">WBS</strain>
    </source>
</reference>
<dbReference type="SUPFAM" id="SSF55781">
    <property type="entry name" value="GAF domain-like"/>
    <property type="match status" value="1"/>
</dbReference>
<dbReference type="EMBL" id="JARYZI010000002">
    <property type="protein sequence ID" value="MDH8677499.1"/>
    <property type="molecule type" value="Genomic_DNA"/>
</dbReference>
<dbReference type="PROSITE" id="PS50112">
    <property type="entry name" value="PAS"/>
    <property type="match status" value="1"/>
</dbReference>
<dbReference type="PROSITE" id="PS50887">
    <property type="entry name" value="GGDEF"/>
    <property type="match status" value="1"/>
</dbReference>
<protein>
    <submittedName>
        <fullName evidence="4">Diguanylate cyclase</fullName>
        <ecNumber evidence="4">2.7.7.65</ecNumber>
    </submittedName>
</protein>